<dbReference type="GeneID" id="94581044"/>
<evidence type="ECO:0000256" key="7">
    <source>
        <dbReference type="SAM" id="Phobius"/>
    </source>
</evidence>
<feature type="compositionally biased region" description="Basic and acidic residues" evidence="6">
    <location>
        <begin position="12"/>
        <end position="23"/>
    </location>
</feature>
<dbReference type="Gene3D" id="2.40.128.260">
    <property type="entry name" value="Type IV secretion system, VirB10/TraB/TrbI"/>
    <property type="match status" value="1"/>
</dbReference>
<keyword evidence="4 7" id="KW-1133">Transmembrane helix</keyword>
<evidence type="ECO:0000256" key="1">
    <source>
        <dbReference type="ARBA" id="ARBA00004167"/>
    </source>
</evidence>
<comment type="subcellular location">
    <subcellularLocation>
        <location evidence="1">Membrane</location>
        <topology evidence="1">Single-pass membrane protein</topology>
    </subcellularLocation>
</comment>
<dbReference type="InterPro" id="IPR042217">
    <property type="entry name" value="T4SS_VirB10/TrbI"/>
</dbReference>
<dbReference type="GO" id="GO:0016020">
    <property type="term" value="C:membrane"/>
    <property type="evidence" value="ECO:0007669"/>
    <property type="project" value="UniProtKB-SubCell"/>
</dbReference>
<organism evidence="8 9">
    <name type="scientific">Neisseria dentiae</name>
    <dbReference type="NCBI Taxonomy" id="194197"/>
    <lineage>
        <taxon>Bacteria</taxon>
        <taxon>Pseudomonadati</taxon>
        <taxon>Pseudomonadota</taxon>
        <taxon>Betaproteobacteria</taxon>
        <taxon>Neisseriales</taxon>
        <taxon>Neisseriaceae</taxon>
        <taxon>Neisseria</taxon>
    </lineage>
</organism>
<sequence>MSEDQKNQLLDETVKDSETKLPGDHSSLPLEEDIGSVYQRKGVEDVNLEKDIPDLNSGIGQRINRKAMVFILLCAGLAVAFLAYAFSFFSAGKKEAAEETSREQVVEIPSSPIPAAPVVSAEAAVQQQAQPINMASQPGLPKAPELTVPEVPAIASMPVQSLSDATTSAPAVDDLVASRTGDGGGNFITSEDEKQAASGAVGGVDRLKAQKVLNPDFLLIQGTYIRCVLSSRIVSDIPGNASCVVTEPVYSSSGTKLLIPKGSKVLGNYASGSSVGNRIGVIWSRIITPDQVDIRMQSQGTDSMGGAGHPGHYRSHWQSRLGTALLISLIGDGVDYAGQKSMPETVVSTSTSTTITPTETRTARTLERVATEELNRLGMRQPTVTINQGQILNIFVSQDIDFEDVIKN</sequence>
<evidence type="ECO:0000256" key="5">
    <source>
        <dbReference type="ARBA" id="ARBA00023136"/>
    </source>
</evidence>
<protein>
    <recommendedName>
        <fullName evidence="10">TrbI/VirB10 family protein</fullName>
    </recommendedName>
</protein>
<comment type="caution">
    <text evidence="8">The sequence shown here is derived from an EMBL/GenBank/DDBJ whole genome shotgun (WGS) entry which is preliminary data.</text>
</comment>
<keyword evidence="3 7" id="KW-0812">Transmembrane</keyword>
<evidence type="ECO:0000256" key="4">
    <source>
        <dbReference type="ARBA" id="ARBA00022989"/>
    </source>
</evidence>
<evidence type="ECO:0000256" key="2">
    <source>
        <dbReference type="ARBA" id="ARBA00010265"/>
    </source>
</evidence>
<dbReference type="EMBL" id="MTBO01000034">
    <property type="protein sequence ID" value="OSI14494.1"/>
    <property type="molecule type" value="Genomic_DNA"/>
</dbReference>
<evidence type="ECO:0000256" key="6">
    <source>
        <dbReference type="SAM" id="MobiDB-lite"/>
    </source>
</evidence>
<evidence type="ECO:0000313" key="9">
    <source>
        <dbReference type="Proteomes" id="UP000193118"/>
    </source>
</evidence>
<evidence type="ECO:0000256" key="3">
    <source>
        <dbReference type="ARBA" id="ARBA00022692"/>
    </source>
</evidence>
<dbReference type="CDD" id="cd16429">
    <property type="entry name" value="VirB10"/>
    <property type="match status" value="1"/>
</dbReference>
<accession>A0A1X3D458</accession>
<evidence type="ECO:0000313" key="8">
    <source>
        <dbReference type="EMBL" id="OSI14494.1"/>
    </source>
</evidence>
<comment type="similarity">
    <text evidence="2">Belongs to the TrbI/VirB10 family.</text>
</comment>
<proteinExistence type="inferred from homology"/>
<dbReference type="InterPro" id="IPR005498">
    <property type="entry name" value="T4SS_VirB10/TraB/TrbI"/>
</dbReference>
<keyword evidence="9" id="KW-1185">Reference proteome</keyword>
<reference evidence="9" key="1">
    <citation type="submission" date="2017-01" db="EMBL/GenBank/DDBJ databases">
        <authorList>
            <person name="Wolfgang W.J."/>
            <person name="Cole J."/>
            <person name="Wroblewski D."/>
            <person name="Mcginnis J."/>
            <person name="Musser K.A."/>
        </authorList>
    </citation>
    <scope>NUCLEOTIDE SEQUENCE [LARGE SCALE GENOMIC DNA]</scope>
    <source>
        <strain evidence="9">DSM 19151</strain>
    </source>
</reference>
<dbReference type="OrthoDB" id="9766860at2"/>
<dbReference type="RefSeq" id="WP_085366742.1">
    <property type="nucleotide sequence ID" value="NZ_CAUJPZ010000046.1"/>
</dbReference>
<feature type="region of interest" description="Disordered" evidence="6">
    <location>
        <begin position="1"/>
        <end position="30"/>
    </location>
</feature>
<dbReference type="STRING" id="194197.BWD09_10350"/>
<dbReference type="AlphaFoldDB" id="A0A1X3D458"/>
<evidence type="ECO:0008006" key="10">
    <source>
        <dbReference type="Google" id="ProtNLM"/>
    </source>
</evidence>
<feature type="transmembrane region" description="Helical" evidence="7">
    <location>
        <begin position="67"/>
        <end position="89"/>
    </location>
</feature>
<dbReference type="Pfam" id="PF03743">
    <property type="entry name" value="TrbI"/>
    <property type="match status" value="1"/>
</dbReference>
<gene>
    <name evidence="8" type="ORF">BWD09_10350</name>
</gene>
<dbReference type="Proteomes" id="UP000193118">
    <property type="component" value="Unassembled WGS sequence"/>
</dbReference>
<name>A0A1X3D458_9NEIS</name>
<keyword evidence="5 7" id="KW-0472">Membrane</keyword>